<name>A0A0J1EIB0_RHOIS</name>
<evidence type="ECO:0000259" key="1">
    <source>
        <dbReference type="Pfam" id="PF07583"/>
    </source>
</evidence>
<proteinExistence type="predicted"/>
<evidence type="ECO:0000259" key="2">
    <source>
        <dbReference type="Pfam" id="PF07587"/>
    </source>
</evidence>
<sequence length="645" mass="73283">MMRAQQRKSWPVSNAPWRHALMILCTFAISTLLTVHCTTADDDSAAYVELPIDEYDREHWAFLPLETVEVPPPANTGWRRNPIDDFIQHELSQRNLHPQPKASRRTLIRRLSFDLTGLPPTPEQIAAFEADARTDAYERLVDRLLDSPRHGERWAQHWLDLARFAETDGFEHDKLRPEAWKYRDWVIAALNEDLPYNEFIRRQIAGDEIDPNDQSARTATRFCLSGPDMPDINLTDERRHTVLNELTSTIGAVFLGLQVGCAQCHDHKYDPISQADFYRLRAIFEPSVSLKKNHSLSTLSESFPTKRTSHLMLRGDFRSPGPELNPGVIRVVSSQTNAYSPQPTQKSAGLRTALADWLVAAENPLTSRVMVNRVWQHHFGVGLSSTPSEFGVMGAEPSHPELLDWLAISFVDQGWSLKSLHRMIVTSATYRQRSRLSEDATEPEQLAWAETRKADPHAELLSRYPRWRLEGEAIRDAMLVASRQINWKSGGPGVRPPLPEELVGTLLPNQWNVTKDPSEHDRRSIYVFARRNLRYPIFEVFDRPSANTSCSSRGTSTTAPQSLHLLNSQFSLNLARSMASSIEEESPTEAQRIEAMFLRALGRSPTKEEWIEAEDFLHASTSAEAEKQAHLCLALFNCNEFVTID</sequence>
<keyword evidence="4" id="KW-1185">Reference proteome</keyword>
<feature type="domain" description="DUF1549" evidence="1">
    <location>
        <begin position="82"/>
        <end position="286"/>
    </location>
</feature>
<reference evidence="3" key="1">
    <citation type="submission" date="2015-05" db="EMBL/GenBank/DDBJ databases">
        <title>Permanent draft genome of Rhodopirellula islandicus K833.</title>
        <authorList>
            <person name="Kizina J."/>
            <person name="Richter M."/>
            <person name="Glockner F.O."/>
            <person name="Harder J."/>
        </authorList>
    </citation>
    <scope>NUCLEOTIDE SEQUENCE [LARGE SCALE GENOMIC DNA]</scope>
    <source>
        <strain evidence="3">K833</strain>
    </source>
</reference>
<dbReference type="Pfam" id="PF07587">
    <property type="entry name" value="PSD1"/>
    <property type="match status" value="1"/>
</dbReference>
<gene>
    <name evidence="3" type="ORF">RISK_002750</name>
</gene>
<evidence type="ECO:0000313" key="3">
    <source>
        <dbReference type="EMBL" id="KLU05259.1"/>
    </source>
</evidence>
<dbReference type="Proteomes" id="UP000036367">
    <property type="component" value="Unassembled WGS sequence"/>
</dbReference>
<dbReference type="InterPro" id="IPR022655">
    <property type="entry name" value="DUF1553"/>
</dbReference>
<dbReference type="InterPro" id="IPR011444">
    <property type="entry name" value="DUF1549"/>
</dbReference>
<comment type="caution">
    <text evidence="3">The sequence shown here is derived from an EMBL/GenBank/DDBJ whole genome shotgun (WGS) entry which is preliminary data.</text>
</comment>
<dbReference type="PANTHER" id="PTHR35889">
    <property type="entry name" value="CYCLOINULO-OLIGOSACCHARIDE FRUCTANOTRANSFERASE-RELATED"/>
    <property type="match status" value="1"/>
</dbReference>
<dbReference type="Pfam" id="PF07583">
    <property type="entry name" value="PSCyt2"/>
    <property type="match status" value="1"/>
</dbReference>
<organism evidence="3 4">
    <name type="scientific">Rhodopirellula islandica</name>
    <dbReference type="NCBI Taxonomy" id="595434"/>
    <lineage>
        <taxon>Bacteria</taxon>
        <taxon>Pseudomonadati</taxon>
        <taxon>Planctomycetota</taxon>
        <taxon>Planctomycetia</taxon>
        <taxon>Pirellulales</taxon>
        <taxon>Pirellulaceae</taxon>
        <taxon>Rhodopirellula</taxon>
    </lineage>
</organism>
<dbReference type="PANTHER" id="PTHR35889:SF3">
    <property type="entry name" value="F-BOX DOMAIN-CONTAINING PROTEIN"/>
    <property type="match status" value="1"/>
</dbReference>
<accession>A0A0J1EIB0</accession>
<dbReference type="STRING" id="595434.RISK_002750"/>
<dbReference type="PATRIC" id="fig|595434.4.peg.2620"/>
<dbReference type="AlphaFoldDB" id="A0A0J1EIB0"/>
<protein>
    <submittedName>
        <fullName evidence="3">Signal peptide protein</fullName>
    </submittedName>
</protein>
<feature type="domain" description="DUF1553" evidence="2">
    <location>
        <begin position="351"/>
        <end position="616"/>
    </location>
</feature>
<evidence type="ECO:0000313" key="4">
    <source>
        <dbReference type="Proteomes" id="UP000036367"/>
    </source>
</evidence>
<dbReference type="EMBL" id="LECT01000021">
    <property type="protein sequence ID" value="KLU05259.1"/>
    <property type="molecule type" value="Genomic_DNA"/>
</dbReference>